<comment type="caution">
    <text evidence="1">The sequence shown here is derived from an EMBL/GenBank/DDBJ whole genome shotgun (WGS) entry which is preliminary data.</text>
</comment>
<protein>
    <submittedName>
        <fullName evidence="1">Uncharacterized protein</fullName>
    </submittedName>
</protein>
<organism evidence="1 2">
    <name type="scientific">Spiromyces aspiralis</name>
    <dbReference type="NCBI Taxonomy" id="68401"/>
    <lineage>
        <taxon>Eukaryota</taxon>
        <taxon>Fungi</taxon>
        <taxon>Fungi incertae sedis</taxon>
        <taxon>Zoopagomycota</taxon>
        <taxon>Kickxellomycotina</taxon>
        <taxon>Kickxellomycetes</taxon>
        <taxon>Kickxellales</taxon>
        <taxon>Kickxellaceae</taxon>
        <taxon>Spiromyces</taxon>
    </lineage>
</organism>
<name>A0ACC1HF62_9FUNG</name>
<reference evidence="1" key="1">
    <citation type="submission" date="2022-06" db="EMBL/GenBank/DDBJ databases">
        <title>Phylogenomic reconstructions and comparative analyses of Kickxellomycotina fungi.</title>
        <authorList>
            <person name="Reynolds N.K."/>
            <person name="Stajich J.E."/>
            <person name="Barry K."/>
            <person name="Grigoriev I.V."/>
            <person name="Crous P."/>
            <person name="Smith M.E."/>
        </authorList>
    </citation>
    <scope>NUCLEOTIDE SEQUENCE</scope>
    <source>
        <strain evidence="1">RSA 2271</strain>
    </source>
</reference>
<evidence type="ECO:0000313" key="2">
    <source>
        <dbReference type="Proteomes" id="UP001145114"/>
    </source>
</evidence>
<gene>
    <name evidence="1" type="ORF">EV182_003632</name>
</gene>
<dbReference type="EMBL" id="JAMZIH010006113">
    <property type="protein sequence ID" value="KAJ1674266.1"/>
    <property type="molecule type" value="Genomic_DNA"/>
</dbReference>
<accession>A0ACC1HF62</accession>
<keyword evidence="2" id="KW-1185">Reference proteome</keyword>
<dbReference type="Proteomes" id="UP001145114">
    <property type="component" value="Unassembled WGS sequence"/>
</dbReference>
<proteinExistence type="predicted"/>
<evidence type="ECO:0000313" key="1">
    <source>
        <dbReference type="EMBL" id="KAJ1674266.1"/>
    </source>
</evidence>
<sequence>MTSATGTNNVPLGTRNRQFGVEHVESQVESALYDVPPSLQSRPGPEPRILLDPAVSSALAKAQALANSVLGGTPSTTSSSTGKEGDSPATADDSTADLSERRRRRRKNRWGTADVKTQGVVTALPSGMDKQQMEWYAAQLRIDEITAKLRSGDVVPADRDRSPSPPPVYDREGKRINTREYRYRKKLEQERNGLIDKLIRTNPDYKPPSDYKRSTTITEKLYIPAKEYPHINFIGLLLGPRGNTLKEIQEDSGTRVSIRGKGSVKEGKSQRDTASSEDELHCLIMADTQEKIEKAKKRIQYVIDKACTTPEGHNELKRNQLRQLAALNGTLRDDENQTCLNCGAVGHMRWDCPEAVNVTNRTQCRICRGMGHIARDCTKRFDSEFMERNKQVNSEYLNLMAELGGGDRAADGTPKLLTGGNGGADDEGDGESSVRSGRRHNRPGLGYGDEDHYEMPADPGTPPWRQYRKNRGRQHPPPMDLPDQSDAGVPPPPPDSNQPPPPPSPPSSPSDLSIPPPPPSLPPPPPPPSDQEYIPPPPPPSDGYHNVPPPPY</sequence>